<sequence>MSADEETVNRRETAFRLFATEFEDSDVSYTESDEERAPNYVITPTGARVNRLFVVGVLTEVQQVSDDVLRARVVDPTGAFVVYAGQYQPDEQAFLERTEPPAFVAVAGKARTFQPEDSDVVYTSIRPESINEVDAETRDRWTVRTAERTLDRIGAMAAALESNGGEGLQERLADQGVPEGLAAGIPLAIEHYGTSGQYLDALRETALDALRVVAGEREEVADRSVAPDASGEADLSALANIELSTPEPDEPAARPDAATADSRAGTATGSEPAGTPDSEPSGGGTESADEAESVADTGGQTDTTVEESTATAEDTTSSEETTAPAGEAATADGVTRESSADAESETADTGGETGTDAESETADTGGDELGDFDPEEFDLDEETREEVQSEYGTEFQSGTEVDEPGEAGIDTPEPEEPAVESDTATETGGSEPTTETSASEPETETADPEEATGSESTTEGGESESPDESEAVDLEDAVMDAMTELDDGDGADREQVIAAVVEQGADPGAVEDAVQDALMDGRCYEPDDETLKPI</sequence>
<dbReference type="InterPro" id="IPR036388">
    <property type="entry name" value="WH-like_DNA-bd_sf"/>
</dbReference>
<feature type="compositionally biased region" description="Low complexity" evidence="1">
    <location>
        <begin position="301"/>
        <end position="332"/>
    </location>
</feature>
<evidence type="ECO:0000256" key="1">
    <source>
        <dbReference type="SAM" id="MobiDB-lite"/>
    </source>
</evidence>
<evidence type="ECO:0000313" key="2">
    <source>
        <dbReference type="EMBL" id="QSG14045.1"/>
    </source>
</evidence>
<feature type="compositionally biased region" description="Low complexity" evidence="1">
    <location>
        <begin position="424"/>
        <end position="440"/>
    </location>
</feature>
<dbReference type="RefSeq" id="WP_229121991.1">
    <property type="nucleotide sequence ID" value="NZ_CP064791.1"/>
</dbReference>
<dbReference type="Proteomes" id="UP000663292">
    <property type="component" value="Chromosome"/>
</dbReference>
<protein>
    <submittedName>
        <fullName evidence="2">RPA family protein, a subunit of RPA complex in P.furiosus</fullName>
    </submittedName>
</protein>
<evidence type="ECO:0000313" key="3">
    <source>
        <dbReference type="Proteomes" id="UP000663292"/>
    </source>
</evidence>
<feature type="compositionally biased region" description="Acidic residues" evidence="1">
    <location>
        <begin position="461"/>
        <end position="480"/>
    </location>
</feature>
<dbReference type="GeneID" id="68857137"/>
<dbReference type="AlphaFoldDB" id="A0A897NRF5"/>
<reference evidence="2 3" key="1">
    <citation type="submission" date="2020-11" db="EMBL/GenBank/DDBJ databases">
        <title>Carbohydrate-dependent, anaerobic sulfur respiration: A novel catabolism in halophilic archaea.</title>
        <authorList>
            <person name="Sorokin D.Y."/>
            <person name="Messina E."/>
            <person name="Smedile F."/>
            <person name="La Cono V."/>
            <person name="Hallsworth J.E."/>
            <person name="Yakimov M.M."/>
        </authorList>
    </citation>
    <scope>NUCLEOTIDE SEQUENCE [LARGE SCALE GENOMIC DNA]</scope>
    <source>
        <strain evidence="2 3">HSR-Est</strain>
    </source>
</reference>
<organism evidence="2 3">
    <name type="scientific">Halapricum desulfuricans</name>
    <dbReference type="NCBI Taxonomy" id="2841257"/>
    <lineage>
        <taxon>Archaea</taxon>
        <taxon>Methanobacteriati</taxon>
        <taxon>Methanobacteriota</taxon>
        <taxon>Stenosarchaea group</taxon>
        <taxon>Halobacteria</taxon>
        <taxon>Halobacteriales</taxon>
        <taxon>Haloarculaceae</taxon>
        <taxon>Halapricum</taxon>
    </lineage>
</organism>
<accession>A0A897NRF5</accession>
<feature type="compositionally biased region" description="Low complexity" evidence="1">
    <location>
        <begin position="254"/>
        <end position="264"/>
    </location>
</feature>
<proteinExistence type="predicted"/>
<feature type="region of interest" description="Disordered" evidence="1">
    <location>
        <begin position="245"/>
        <end position="480"/>
    </location>
</feature>
<keyword evidence="3" id="KW-1185">Reference proteome</keyword>
<feature type="compositionally biased region" description="Acidic residues" evidence="1">
    <location>
        <begin position="441"/>
        <end position="452"/>
    </location>
</feature>
<dbReference type="Gene3D" id="1.10.10.10">
    <property type="entry name" value="Winged helix-like DNA-binding domain superfamily/Winged helix DNA-binding domain"/>
    <property type="match status" value="1"/>
</dbReference>
<dbReference type="EMBL" id="CP064791">
    <property type="protein sequence ID" value="QSG14045.1"/>
    <property type="molecule type" value="Genomic_DNA"/>
</dbReference>
<gene>
    <name evidence="2" type="ORF">HSEST_0498</name>
</gene>
<feature type="compositionally biased region" description="Polar residues" evidence="1">
    <location>
        <begin position="390"/>
        <end position="399"/>
    </location>
</feature>
<name>A0A897NRF5_9EURY</name>
<feature type="compositionally biased region" description="Acidic residues" evidence="1">
    <location>
        <begin position="355"/>
        <end position="384"/>
    </location>
</feature>